<dbReference type="Pfam" id="PF09909">
    <property type="entry name" value="DUF2138"/>
    <property type="match status" value="1"/>
</dbReference>
<accession>A0ABY4E5I9</accession>
<name>A0ABY4E5I9_9NEIS</name>
<evidence type="ECO:0000313" key="1">
    <source>
        <dbReference type="EMBL" id="UOO90749.1"/>
    </source>
</evidence>
<protein>
    <submittedName>
        <fullName evidence="1">DUF2138 family protein</fullName>
    </submittedName>
</protein>
<dbReference type="InterPro" id="IPR018671">
    <property type="entry name" value="DUF2138"/>
</dbReference>
<keyword evidence="2" id="KW-1185">Reference proteome</keyword>
<gene>
    <name evidence="1" type="ORF">LVJ82_07215</name>
</gene>
<proteinExistence type="predicted"/>
<sequence length="591" mass="65284">MAKFQSKHIKMAVGGVLIATVAIGGWRFAQNRMGSLSQVDAISIDMAKPDVVIQSDQFNQLPAKLLTIPVVKDVLTQEVVFYYQEAPSKLSLQGALQRLAFDHQLRFEDRLIDKMLARSGDLYVWKGHTNKPDHWLFVGNSNAMSRFSEVLAKVAMDDSQLIQVGTLKVDGDKTPLYALHYQGKTGLFAATAERIAFLSDAGMLMDVKASPTKELQLEAKIVTDKNDKETVIPLPMPKAAPVNGKLISERVAMLEKLLSKRPESQQTINQGLGLSKNAQHPHSVYFSAAMLTLSYQDFMGGFQGSRFEFDGQQWQQALAIKRSLLPGQDWNSNDLFSHMPHNAAFCANTPTQWDSVNQQAKKLPTTTDAVGLNQFNSPVLACWYAGSPAAAPLFLTKLPKTEQRAAQLAALQQVFSDVIGAKEYTHKQRFAVSRTETQGAVVSERIVSARYGSHDMDDLPAQTAKELSAESYFPVRYAVSGDYVWFSPNGDLVEQALAVNSQQAPALSEQMNLQGKPLLWLNGPELAKWLQQQTSAVIADDSDMRIVLSQRLTPKLRLISSSGSWQAQADVSGLNHGNTTAWIPVTWQHQP</sequence>
<reference evidence="1 2" key="1">
    <citation type="journal article" date="2022" name="Res Sq">
        <title>Evolution of multicellular longitudinally dividing oral cavity symbionts (Neisseriaceae).</title>
        <authorList>
            <person name="Nyongesa S."/>
            <person name="Weber P."/>
            <person name="Bernet E."/>
            <person name="Pullido F."/>
            <person name="Nieckarz M."/>
            <person name="Delaby M."/>
            <person name="Nieves C."/>
            <person name="Viehboeck T."/>
            <person name="Krause N."/>
            <person name="Rivera-Millot A."/>
            <person name="Nakamura A."/>
            <person name="Vischer N."/>
            <person name="VanNieuwenhze M."/>
            <person name="Brun Y."/>
            <person name="Cava F."/>
            <person name="Bulgheresi S."/>
            <person name="Veyrier F."/>
        </authorList>
    </citation>
    <scope>NUCLEOTIDE SEQUENCE [LARGE SCALE GENOMIC DNA]</scope>
    <source>
        <strain evidence="1 2">SN4</strain>
    </source>
</reference>
<evidence type="ECO:0000313" key="2">
    <source>
        <dbReference type="Proteomes" id="UP000832011"/>
    </source>
</evidence>
<organism evidence="1 2">
    <name type="scientific">Vitreoscilla massiliensis</name>
    <dbReference type="NCBI Taxonomy" id="1689272"/>
    <lineage>
        <taxon>Bacteria</taxon>
        <taxon>Pseudomonadati</taxon>
        <taxon>Pseudomonadota</taxon>
        <taxon>Betaproteobacteria</taxon>
        <taxon>Neisseriales</taxon>
        <taxon>Neisseriaceae</taxon>
        <taxon>Vitreoscilla</taxon>
    </lineage>
</organism>
<dbReference type="EMBL" id="CP091511">
    <property type="protein sequence ID" value="UOO90749.1"/>
    <property type="molecule type" value="Genomic_DNA"/>
</dbReference>
<dbReference type="Proteomes" id="UP000832011">
    <property type="component" value="Chromosome"/>
</dbReference>
<dbReference type="RefSeq" id="WP_058305071.1">
    <property type="nucleotide sequence ID" value="NZ_CABKVG010000005.1"/>
</dbReference>